<feature type="binding site" evidence="4">
    <location>
        <position position="204"/>
    </location>
    <ligand>
        <name>Mn(2+)</name>
        <dbReference type="ChEBI" id="CHEBI:29035"/>
        <label>1</label>
    </ligand>
</feature>
<dbReference type="Gene3D" id="3.40.800.10">
    <property type="entry name" value="Ureohydrolase domain"/>
    <property type="match status" value="1"/>
</dbReference>
<dbReference type="InterPro" id="IPR006035">
    <property type="entry name" value="Ureohydrolase"/>
</dbReference>
<feature type="binding site" evidence="4">
    <location>
        <position position="206"/>
    </location>
    <ligand>
        <name>Mn(2+)</name>
        <dbReference type="ChEBI" id="CHEBI:29035"/>
        <label>1</label>
    </ligand>
</feature>
<dbReference type="InterPro" id="IPR023696">
    <property type="entry name" value="Ureohydrolase_dom_sf"/>
</dbReference>
<keyword evidence="4" id="KW-0464">Manganese</keyword>
<feature type="binding site" evidence="4">
    <location>
        <position position="130"/>
    </location>
    <ligand>
        <name>Mn(2+)</name>
        <dbReference type="ChEBI" id="CHEBI:29035"/>
        <label>1</label>
    </ligand>
</feature>
<comment type="cofactor">
    <cofactor evidence="4">
        <name>Mn(2+)</name>
        <dbReference type="ChEBI" id="CHEBI:29035"/>
    </cofactor>
    <text evidence="4">Binds 2 manganese ions per subunit.</text>
</comment>
<dbReference type="PROSITE" id="PS51409">
    <property type="entry name" value="ARGINASE_2"/>
    <property type="match status" value="1"/>
</dbReference>
<dbReference type="PANTHER" id="PTHR11358:SF26">
    <property type="entry name" value="GUANIDINO ACID HYDROLASE, MITOCHONDRIAL"/>
    <property type="match status" value="1"/>
</dbReference>
<dbReference type="EC" id="3.5.3.11" evidence="5"/>
<dbReference type="CDD" id="cd11593">
    <property type="entry name" value="Agmatinase-like_2"/>
    <property type="match status" value="1"/>
</dbReference>
<keyword evidence="2 4" id="KW-0479">Metal-binding</keyword>
<dbReference type="SUPFAM" id="SSF52768">
    <property type="entry name" value="Arginase/deacetylase"/>
    <property type="match status" value="1"/>
</dbReference>
<feature type="binding site" evidence="4">
    <location>
        <position position="128"/>
    </location>
    <ligand>
        <name>Mn(2+)</name>
        <dbReference type="ChEBI" id="CHEBI:29035"/>
        <label>1</label>
    </ligand>
</feature>
<dbReference type="AlphaFoldDB" id="A0A7V0T620"/>
<reference evidence="5" key="1">
    <citation type="journal article" date="2020" name="mSystems">
        <title>Genome- and Community-Level Interaction Insights into Carbon Utilization and Element Cycling Functions of Hydrothermarchaeota in Hydrothermal Sediment.</title>
        <authorList>
            <person name="Zhou Z."/>
            <person name="Liu Y."/>
            <person name="Xu W."/>
            <person name="Pan J."/>
            <person name="Luo Z.H."/>
            <person name="Li M."/>
        </authorList>
    </citation>
    <scope>NUCLEOTIDE SEQUENCE [LARGE SCALE GENOMIC DNA]</scope>
    <source>
        <strain evidence="5">SpSt-1182</strain>
    </source>
</reference>
<accession>A0A7V0T620</accession>
<dbReference type="PIRSF" id="PIRSF036979">
    <property type="entry name" value="Arginase"/>
    <property type="match status" value="1"/>
</dbReference>
<dbReference type="Proteomes" id="UP000885672">
    <property type="component" value="Unassembled WGS sequence"/>
</dbReference>
<name>A0A7V0T620_UNCW3</name>
<keyword evidence="3 5" id="KW-0378">Hydrolase</keyword>
<comment type="caution">
    <text evidence="5">The sequence shown here is derived from an EMBL/GenBank/DDBJ whole genome shotgun (WGS) entry which is preliminary data.</text>
</comment>
<dbReference type="InterPro" id="IPR005925">
    <property type="entry name" value="Agmatinase-rel"/>
</dbReference>
<sequence>MRFYFAEADREDARVVVLGVPLDRTVSHVPGTRFGPDMARMGADNIESFSPYQRRDVADVAVHDAGNLALSFERPERPYEQLAVAVRPFVGSETRLLVVGGEHSITPAIVREYAAAYPDLHVVQLDAHSDLRQEYLGDPRSHATAVRRILDDVPRERVFQLGIRSFSTPGELDEINLYPFELLEPARRVALEILRDRPVYLTLDVDVLDPSVLPDVGTPQPGGVSYRELALTLALLAESGCRVVGADIVEFCPRGAQPSPGASVVGELVRELVLLLAQ</sequence>
<dbReference type="GO" id="GO:0033389">
    <property type="term" value="P:putrescine biosynthetic process from arginine, via agmatine"/>
    <property type="evidence" value="ECO:0007669"/>
    <property type="project" value="TreeGrafter"/>
</dbReference>
<dbReference type="NCBIfam" id="TIGR01230">
    <property type="entry name" value="agmatinase"/>
    <property type="match status" value="1"/>
</dbReference>
<feature type="binding site" evidence="4">
    <location>
        <position position="126"/>
    </location>
    <ligand>
        <name>Mn(2+)</name>
        <dbReference type="ChEBI" id="CHEBI:29035"/>
        <label>2</label>
    </ligand>
</feature>
<evidence type="ECO:0000256" key="2">
    <source>
        <dbReference type="ARBA" id="ARBA00022723"/>
    </source>
</evidence>
<evidence type="ECO:0000256" key="3">
    <source>
        <dbReference type="ARBA" id="ARBA00022801"/>
    </source>
</evidence>
<evidence type="ECO:0000256" key="4">
    <source>
        <dbReference type="PIRSR" id="PIRSR036979-1"/>
    </source>
</evidence>
<dbReference type="GO" id="GO:0046872">
    <property type="term" value="F:metal ion binding"/>
    <property type="evidence" value="ECO:0007669"/>
    <property type="project" value="UniProtKB-KW"/>
</dbReference>
<proteinExistence type="inferred from homology"/>
<evidence type="ECO:0000256" key="1">
    <source>
        <dbReference type="ARBA" id="ARBA00009227"/>
    </source>
</evidence>
<dbReference type="EMBL" id="DSBX01000164">
    <property type="protein sequence ID" value="HDQ99496.1"/>
    <property type="molecule type" value="Genomic_DNA"/>
</dbReference>
<dbReference type="PANTHER" id="PTHR11358">
    <property type="entry name" value="ARGINASE/AGMATINASE"/>
    <property type="match status" value="1"/>
</dbReference>
<evidence type="ECO:0000313" key="5">
    <source>
        <dbReference type="EMBL" id="HDQ99496.1"/>
    </source>
</evidence>
<organism evidence="5">
    <name type="scientific">candidate division WOR-3 bacterium</name>
    <dbReference type="NCBI Taxonomy" id="2052148"/>
    <lineage>
        <taxon>Bacteria</taxon>
        <taxon>Bacteria division WOR-3</taxon>
    </lineage>
</organism>
<dbReference type="GO" id="GO:0008783">
    <property type="term" value="F:agmatinase activity"/>
    <property type="evidence" value="ECO:0007669"/>
    <property type="project" value="UniProtKB-EC"/>
</dbReference>
<feature type="binding site" evidence="4">
    <location>
        <position position="103"/>
    </location>
    <ligand>
        <name>Mn(2+)</name>
        <dbReference type="ChEBI" id="CHEBI:29035"/>
        <label>1</label>
    </ligand>
</feature>
<comment type="similarity">
    <text evidence="1">Belongs to the arginase family. Agmatinase subfamily.</text>
</comment>
<dbReference type="Pfam" id="PF00491">
    <property type="entry name" value="Arginase"/>
    <property type="match status" value="1"/>
</dbReference>
<gene>
    <name evidence="5" type="primary">speB</name>
    <name evidence="5" type="ORF">ENN51_04335</name>
</gene>
<protein>
    <submittedName>
        <fullName evidence="5">Agmatinase</fullName>
        <ecNumber evidence="5">3.5.3.11</ecNumber>
    </submittedName>
</protein>